<dbReference type="InterPro" id="IPR053031">
    <property type="entry name" value="Cuticle_assoc_protein"/>
</dbReference>
<dbReference type="AlphaFoldDB" id="A0A2G5ETI8"/>
<evidence type="ECO:0000313" key="2">
    <source>
        <dbReference type="EMBL" id="PIA59044.1"/>
    </source>
</evidence>
<dbReference type="Proteomes" id="UP000230069">
    <property type="component" value="Unassembled WGS sequence"/>
</dbReference>
<dbReference type="GO" id="GO:1990837">
    <property type="term" value="F:sequence-specific double-stranded DNA binding"/>
    <property type="evidence" value="ECO:0007669"/>
    <property type="project" value="TreeGrafter"/>
</dbReference>
<dbReference type="PANTHER" id="PTHR34396">
    <property type="entry name" value="OS03G0264950 PROTEIN-RELATED"/>
    <property type="match status" value="1"/>
</dbReference>
<dbReference type="OrthoDB" id="1900170at2759"/>
<evidence type="ECO:0000313" key="3">
    <source>
        <dbReference type="Proteomes" id="UP000230069"/>
    </source>
</evidence>
<dbReference type="GO" id="GO:0005634">
    <property type="term" value="C:nucleus"/>
    <property type="evidence" value="ECO:0007669"/>
    <property type="project" value="TreeGrafter"/>
</dbReference>
<feature type="compositionally biased region" description="Basic and acidic residues" evidence="1">
    <location>
        <begin position="1"/>
        <end position="17"/>
    </location>
</feature>
<dbReference type="GO" id="GO:0006357">
    <property type="term" value="P:regulation of transcription by RNA polymerase II"/>
    <property type="evidence" value="ECO:0007669"/>
    <property type="project" value="TreeGrafter"/>
</dbReference>
<evidence type="ECO:0000256" key="1">
    <source>
        <dbReference type="SAM" id="MobiDB-lite"/>
    </source>
</evidence>
<accession>A0A2G5ETI8</accession>
<organism evidence="2 3">
    <name type="scientific">Aquilegia coerulea</name>
    <name type="common">Rocky mountain columbine</name>
    <dbReference type="NCBI Taxonomy" id="218851"/>
    <lineage>
        <taxon>Eukaryota</taxon>
        <taxon>Viridiplantae</taxon>
        <taxon>Streptophyta</taxon>
        <taxon>Embryophyta</taxon>
        <taxon>Tracheophyta</taxon>
        <taxon>Spermatophyta</taxon>
        <taxon>Magnoliopsida</taxon>
        <taxon>Ranunculales</taxon>
        <taxon>Ranunculaceae</taxon>
        <taxon>Thalictroideae</taxon>
        <taxon>Aquilegia</taxon>
    </lineage>
</organism>
<name>A0A2G5ETI8_AQUCA</name>
<feature type="region of interest" description="Disordered" evidence="1">
    <location>
        <begin position="1"/>
        <end position="21"/>
    </location>
</feature>
<reference evidence="2 3" key="1">
    <citation type="submission" date="2017-09" db="EMBL/GenBank/DDBJ databases">
        <title>WGS assembly of Aquilegia coerulea Goldsmith.</title>
        <authorList>
            <person name="Hodges S."/>
            <person name="Kramer E."/>
            <person name="Nordborg M."/>
            <person name="Tomkins J."/>
            <person name="Borevitz J."/>
            <person name="Derieg N."/>
            <person name="Yan J."/>
            <person name="Mihaltcheva S."/>
            <person name="Hayes R.D."/>
            <person name="Rokhsar D."/>
        </authorList>
    </citation>
    <scope>NUCLEOTIDE SEQUENCE [LARGE SCALE GENOMIC DNA]</scope>
    <source>
        <strain evidence="3">cv. Goldsmith</strain>
    </source>
</reference>
<proteinExistence type="predicted"/>
<dbReference type="SUPFAM" id="SSF140996">
    <property type="entry name" value="Hermes dimerisation domain"/>
    <property type="match status" value="1"/>
</dbReference>
<dbReference type="PANTHER" id="PTHR34396:SF25">
    <property type="entry name" value="BOUNDARY ELEMENT ASSOCIATED FACTOR"/>
    <property type="match status" value="1"/>
</dbReference>
<sequence>MKKQNDSGQERSRKDEGTPSTKIIKFCQERSRQDLSEMIVKHNYQFSMVEHEYFRKFVNNLQPQFDLKHRNTVRGDIVKLQGREKCTL</sequence>
<keyword evidence="3" id="KW-1185">Reference proteome</keyword>
<dbReference type="InParanoid" id="A0A2G5ETI8"/>
<protein>
    <submittedName>
        <fullName evidence="2">Uncharacterized protein</fullName>
    </submittedName>
</protein>
<dbReference type="EMBL" id="KZ305021">
    <property type="protein sequence ID" value="PIA59044.1"/>
    <property type="molecule type" value="Genomic_DNA"/>
</dbReference>
<gene>
    <name evidence="2" type="ORF">AQUCO_00400123v1</name>
</gene>